<evidence type="ECO:0000256" key="8">
    <source>
        <dbReference type="SAM" id="MobiDB-lite"/>
    </source>
</evidence>
<dbReference type="SMART" id="SM00487">
    <property type="entry name" value="DEXDc"/>
    <property type="match status" value="1"/>
</dbReference>
<evidence type="ECO:0000256" key="4">
    <source>
        <dbReference type="ARBA" id="ARBA00022801"/>
    </source>
</evidence>
<feature type="compositionally biased region" description="Basic and acidic residues" evidence="8">
    <location>
        <begin position="496"/>
        <end position="524"/>
    </location>
</feature>
<evidence type="ECO:0000256" key="5">
    <source>
        <dbReference type="ARBA" id="ARBA00022806"/>
    </source>
</evidence>
<feature type="compositionally biased region" description="Low complexity" evidence="8">
    <location>
        <begin position="249"/>
        <end position="261"/>
    </location>
</feature>
<dbReference type="AlphaFoldDB" id="A0AAE0L9Z0"/>
<dbReference type="Gene3D" id="3.40.50.300">
    <property type="entry name" value="P-loop containing nucleotide triphosphate hydrolases"/>
    <property type="match status" value="2"/>
</dbReference>
<name>A0AAE0L9Z0_9CHLO</name>
<feature type="compositionally biased region" description="Basic and acidic residues" evidence="8">
    <location>
        <begin position="320"/>
        <end position="329"/>
    </location>
</feature>
<evidence type="ECO:0000256" key="6">
    <source>
        <dbReference type="ARBA" id="ARBA00022840"/>
    </source>
</evidence>
<comment type="catalytic activity">
    <reaction evidence="7">
        <text>ATP + H2O = ADP + phosphate + H(+)</text>
        <dbReference type="Rhea" id="RHEA:13065"/>
        <dbReference type="ChEBI" id="CHEBI:15377"/>
        <dbReference type="ChEBI" id="CHEBI:15378"/>
        <dbReference type="ChEBI" id="CHEBI:30616"/>
        <dbReference type="ChEBI" id="CHEBI:43474"/>
        <dbReference type="ChEBI" id="CHEBI:456216"/>
        <dbReference type="EC" id="3.6.4.13"/>
    </reaction>
</comment>
<dbReference type="PANTHER" id="PTHR18934">
    <property type="entry name" value="ATP-DEPENDENT RNA HELICASE"/>
    <property type="match status" value="1"/>
</dbReference>
<dbReference type="EMBL" id="LGRX02006227">
    <property type="protein sequence ID" value="KAK3277160.1"/>
    <property type="molecule type" value="Genomic_DNA"/>
</dbReference>
<feature type="compositionally biased region" description="Low complexity" evidence="8">
    <location>
        <begin position="62"/>
        <end position="72"/>
    </location>
</feature>
<evidence type="ECO:0000256" key="7">
    <source>
        <dbReference type="ARBA" id="ARBA00047984"/>
    </source>
</evidence>
<dbReference type="GO" id="GO:0006397">
    <property type="term" value="P:mRNA processing"/>
    <property type="evidence" value="ECO:0007669"/>
    <property type="project" value="UniProtKB-KW"/>
</dbReference>
<evidence type="ECO:0000259" key="9">
    <source>
        <dbReference type="PROSITE" id="PS51192"/>
    </source>
</evidence>
<dbReference type="InterPro" id="IPR027417">
    <property type="entry name" value="P-loop_NTPase"/>
</dbReference>
<feature type="compositionally biased region" description="Basic and acidic residues" evidence="8">
    <location>
        <begin position="304"/>
        <end position="313"/>
    </location>
</feature>
<feature type="domain" description="Helicase ATP-binding" evidence="9">
    <location>
        <begin position="571"/>
        <end position="763"/>
    </location>
</feature>
<feature type="region of interest" description="Disordered" evidence="8">
    <location>
        <begin position="493"/>
        <end position="524"/>
    </location>
</feature>
<evidence type="ECO:0000256" key="3">
    <source>
        <dbReference type="ARBA" id="ARBA00022741"/>
    </source>
</evidence>
<evidence type="ECO:0000313" key="10">
    <source>
        <dbReference type="EMBL" id="KAK3277160.1"/>
    </source>
</evidence>
<dbReference type="InterPro" id="IPR011545">
    <property type="entry name" value="DEAD/DEAH_box_helicase_dom"/>
</dbReference>
<feature type="compositionally biased region" description="Basic and acidic residues" evidence="8">
    <location>
        <begin position="125"/>
        <end position="202"/>
    </location>
</feature>
<keyword evidence="2" id="KW-0507">mRNA processing</keyword>
<dbReference type="GO" id="GO:0003723">
    <property type="term" value="F:RNA binding"/>
    <property type="evidence" value="ECO:0007669"/>
    <property type="project" value="TreeGrafter"/>
</dbReference>
<accession>A0AAE0L9Z0</accession>
<feature type="compositionally biased region" description="Basic and acidic residues" evidence="8">
    <location>
        <begin position="75"/>
        <end position="84"/>
    </location>
</feature>
<feature type="compositionally biased region" description="Polar residues" evidence="8">
    <location>
        <begin position="203"/>
        <end position="216"/>
    </location>
</feature>
<dbReference type="GO" id="GO:0005524">
    <property type="term" value="F:ATP binding"/>
    <property type="evidence" value="ECO:0007669"/>
    <property type="project" value="UniProtKB-KW"/>
</dbReference>
<dbReference type="InterPro" id="IPR014001">
    <property type="entry name" value="Helicase_ATP-bd"/>
</dbReference>
<evidence type="ECO:0000256" key="1">
    <source>
        <dbReference type="ARBA" id="ARBA00012552"/>
    </source>
</evidence>
<feature type="compositionally biased region" description="Basic and acidic residues" evidence="8">
    <location>
        <begin position="276"/>
        <end position="294"/>
    </location>
</feature>
<sequence length="843" mass="94444">MSNNTGSEGPIKFKPTTTKKSALGLDALAHRNKFTKGSSEQVPQKRPLAAFEDEVAEEGADDGSTFSTSSSKKFSRSDGGEGRRYRSQRVETPSHPGGVNEDAARAIVEREAERRQAAVYASSKRGADDGDRVSGEAKSSRESDRGSRNHSERDRHSRNPSVDRRGHSEASYDGGRSGRDNFRRPSSARRDDWDETPTRSRSSEQGTPYRSSQASASPWERRTPTPGRSSWESDAAMMPSPARAGSTPGRSMGRSSKGSSGLVFVEETPKATPTHRYNEWATNRKDESWRREKEEDLADPDLTAEERSMKRAWDEDEREDERRYDRDWYDTEEDSAAADESSAEGKFIGDEERWEKLEAELKKKLTRRDGSKMSLATSKKLSQMHADNNAWEENRLLTSGVVRQTEVDMDFDNEDENRVQLLVHDTKPPFLDGRVVFTTQMKPVLPVKDPTSDLATIAKKGSKLVMEMRSKRDENKSRERFWELAGTKMGAAMGVEKTEEEKTEEEKEREKERDGEPTKMAEDGEVDYKESSRFAEHMKEESVAVSDFAKTKTMQEQRQYLPIYDIHEELMSIIREFNVVVVVGETGSGKTTQMTQYMHEAGYTTYGMVGCTQPRRVAAMSVAKRVSEEMDCELGGKVGYAIRFEDCTGPETIIKYMTDGVLLRETLREGDLDSYSCVIMDEAHERSLHTDVLFGILKKAHPSARCGSTGTWHPGFQSLIEVDSRALQVVARRRDFKLIVTSATLNAKKFSDFFGSVPIYTIPGRTFPVEVLYSRTPQEDYVDAAVKQAITIHLGAPTGDILIFMTGQEEIETVCFAMKVPALSPLPPSQPGPALLQLGVALS</sequence>
<feature type="compositionally biased region" description="Basic and acidic residues" evidence="8">
    <location>
        <begin position="102"/>
        <end position="116"/>
    </location>
</feature>
<keyword evidence="6" id="KW-0067">ATP-binding</keyword>
<gene>
    <name evidence="10" type="ORF">CYMTET_14814</name>
</gene>
<dbReference type="GO" id="GO:0003724">
    <property type="term" value="F:RNA helicase activity"/>
    <property type="evidence" value="ECO:0007669"/>
    <property type="project" value="UniProtKB-EC"/>
</dbReference>
<protein>
    <recommendedName>
        <fullName evidence="1">RNA helicase</fullName>
        <ecNumber evidence="1">3.6.4.13</ecNumber>
    </recommendedName>
</protein>
<keyword evidence="3" id="KW-0547">Nucleotide-binding</keyword>
<keyword evidence="4" id="KW-0378">Hydrolase</keyword>
<proteinExistence type="predicted"/>
<dbReference type="PROSITE" id="PS51192">
    <property type="entry name" value="HELICASE_ATP_BIND_1"/>
    <property type="match status" value="1"/>
</dbReference>
<dbReference type="Pfam" id="PF00270">
    <property type="entry name" value="DEAD"/>
    <property type="match status" value="1"/>
</dbReference>
<dbReference type="InterPro" id="IPR002464">
    <property type="entry name" value="DNA/RNA_helicase_DEAH_CS"/>
</dbReference>
<evidence type="ECO:0000313" key="11">
    <source>
        <dbReference type="Proteomes" id="UP001190700"/>
    </source>
</evidence>
<feature type="region of interest" description="Disordered" evidence="8">
    <location>
        <begin position="55"/>
        <end position="349"/>
    </location>
</feature>
<keyword evidence="11" id="KW-1185">Reference proteome</keyword>
<dbReference type="FunFam" id="3.40.50.300:FF:000615">
    <property type="entry name" value="pre-mRNA-splicing factor ATP-dependent RNA helicase DEAH7"/>
    <property type="match status" value="1"/>
</dbReference>
<evidence type="ECO:0000256" key="2">
    <source>
        <dbReference type="ARBA" id="ARBA00022664"/>
    </source>
</evidence>
<feature type="region of interest" description="Disordered" evidence="8">
    <location>
        <begin position="365"/>
        <end position="386"/>
    </location>
</feature>
<dbReference type="SUPFAM" id="SSF52540">
    <property type="entry name" value="P-loop containing nucleoside triphosphate hydrolases"/>
    <property type="match status" value="1"/>
</dbReference>
<organism evidence="10 11">
    <name type="scientific">Cymbomonas tetramitiformis</name>
    <dbReference type="NCBI Taxonomy" id="36881"/>
    <lineage>
        <taxon>Eukaryota</taxon>
        <taxon>Viridiplantae</taxon>
        <taxon>Chlorophyta</taxon>
        <taxon>Pyramimonadophyceae</taxon>
        <taxon>Pyramimonadales</taxon>
        <taxon>Pyramimonadaceae</taxon>
        <taxon>Cymbomonas</taxon>
    </lineage>
</organism>
<comment type="caution">
    <text evidence="10">The sequence shown here is derived from an EMBL/GenBank/DDBJ whole genome shotgun (WGS) entry which is preliminary data.</text>
</comment>
<dbReference type="EC" id="3.6.4.13" evidence="1"/>
<dbReference type="GO" id="GO:0016787">
    <property type="term" value="F:hydrolase activity"/>
    <property type="evidence" value="ECO:0007669"/>
    <property type="project" value="UniProtKB-KW"/>
</dbReference>
<dbReference type="PROSITE" id="PS00690">
    <property type="entry name" value="DEAH_ATP_HELICASE"/>
    <property type="match status" value="1"/>
</dbReference>
<reference evidence="10 11" key="1">
    <citation type="journal article" date="2015" name="Genome Biol. Evol.">
        <title>Comparative Genomics of a Bacterivorous Green Alga Reveals Evolutionary Causalities and Consequences of Phago-Mixotrophic Mode of Nutrition.</title>
        <authorList>
            <person name="Burns J.A."/>
            <person name="Paasch A."/>
            <person name="Narechania A."/>
            <person name="Kim E."/>
        </authorList>
    </citation>
    <scope>NUCLEOTIDE SEQUENCE [LARGE SCALE GENOMIC DNA]</scope>
    <source>
        <strain evidence="10 11">PLY_AMNH</strain>
    </source>
</reference>
<keyword evidence="5" id="KW-0347">Helicase</keyword>
<dbReference type="PANTHER" id="PTHR18934:SF91">
    <property type="entry name" value="PRE-MRNA-SPLICING FACTOR ATP-DEPENDENT RNA HELICASE PRP16"/>
    <property type="match status" value="1"/>
</dbReference>
<dbReference type="Proteomes" id="UP001190700">
    <property type="component" value="Unassembled WGS sequence"/>
</dbReference>